<dbReference type="AlphaFoldDB" id="A0AAN7KWB3"/>
<sequence length="105" mass="11976">MGREEDSLVPRPSSLVFSILQISISLVIRDSNRRKKVDGVMSVFHVEKLAETDKRELKYHPTEGCMETSGREGSRQLFSTSCGRFLGSSPLCEIHCRGIHWRMHN</sequence>
<reference evidence="1 2" key="1">
    <citation type="journal article" date="2023" name="Hortic Res">
        <title>Pangenome of water caltrop reveals structural variations and asymmetric subgenome divergence after allopolyploidization.</title>
        <authorList>
            <person name="Zhang X."/>
            <person name="Chen Y."/>
            <person name="Wang L."/>
            <person name="Yuan Y."/>
            <person name="Fang M."/>
            <person name="Shi L."/>
            <person name="Lu R."/>
            <person name="Comes H.P."/>
            <person name="Ma Y."/>
            <person name="Chen Y."/>
            <person name="Huang G."/>
            <person name="Zhou Y."/>
            <person name="Zheng Z."/>
            <person name="Qiu Y."/>
        </authorList>
    </citation>
    <scope>NUCLEOTIDE SEQUENCE [LARGE SCALE GENOMIC DNA]</scope>
    <source>
        <strain evidence="1">F231</strain>
    </source>
</reference>
<accession>A0AAN7KWB3</accession>
<evidence type="ECO:0000313" key="1">
    <source>
        <dbReference type="EMBL" id="KAK4774687.1"/>
    </source>
</evidence>
<name>A0AAN7KWB3_TRANT</name>
<evidence type="ECO:0000313" key="2">
    <source>
        <dbReference type="Proteomes" id="UP001346149"/>
    </source>
</evidence>
<keyword evidence="2" id="KW-1185">Reference proteome</keyword>
<gene>
    <name evidence="1" type="ORF">SAY86_009622</name>
</gene>
<comment type="caution">
    <text evidence="1">The sequence shown here is derived from an EMBL/GenBank/DDBJ whole genome shotgun (WGS) entry which is preliminary data.</text>
</comment>
<protein>
    <submittedName>
        <fullName evidence="1">Uncharacterized protein</fullName>
    </submittedName>
</protein>
<organism evidence="1 2">
    <name type="scientific">Trapa natans</name>
    <name type="common">Water chestnut</name>
    <dbReference type="NCBI Taxonomy" id="22666"/>
    <lineage>
        <taxon>Eukaryota</taxon>
        <taxon>Viridiplantae</taxon>
        <taxon>Streptophyta</taxon>
        <taxon>Embryophyta</taxon>
        <taxon>Tracheophyta</taxon>
        <taxon>Spermatophyta</taxon>
        <taxon>Magnoliopsida</taxon>
        <taxon>eudicotyledons</taxon>
        <taxon>Gunneridae</taxon>
        <taxon>Pentapetalae</taxon>
        <taxon>rosids</taxon>
        <taxon>malvids</taxon>
        <taxon>Myrtales</taxon>
        <taxon>Lythraceae</taxon>
        <taxon>Trapa</taxon>
    </lineage>
</organism>
<proteinExistence type="predicted"/>
<dbReference type="EMBL" id="JAXQNO010000019">
    <property type="protein sequence ID" value="KAK4774687.1"/>
    <property type="molecule type" value="Genomic_DNA"/>
</dbReference>
<dbReference type="Proteomes" id="UP001346149">
    <property type="component" value="Unassembled WGS sequence"/>
</dbReference>